<dbReference type="EMBL" id="JAPDFL010000001">
    <property type="protein sequence ID" value="MCW1933799.1"/>
    <property type="molecule type" value="Genomic_DNA"/>
</dbReference>
<evidence type="ECO:0000313" key="2">
    <source>
        <dbReference type="EMBL" id="MCW1933799.1"/>
    </source>
</evidence>
<keyword evidence="3" id="KW-1185">Reference proteome</keyword>
<feature type="domain" description="N-acetyltransferase" evidence="1">
    <location>
        <begin position="10"/>
        <end position="154"/>
    </location>
</feature>
<name>A0ABT3H1X7_9RHOB</name>
<evidence type="ECO:0000313" key="3">
    <source>
        <dbReference type="Proteomes" id="UP001208938"/>
    </source>
</evidence>
<dbReference type="RefSeq" id="WP_264506670.1">
    <property type="nucleotide sequence ID" value="NZ_JAPDFL010000001.1"/>
</dbReference>
<reference evidence="2 3" key="1">
    <citation type="submission" date="2022-10" db="EMBL/GenBank/DDBJ databases">
        <title>Pararhodobacter sp. nov., isolated from marine algae.</title>
        <authorList>
            <person name="Choi B.J."/>
            <person name="Kim J.M."/>
            <person name="Lee J.K."/>
            <person name="Choi D.G."/>
            <person name="Jeon C.O."/>
        </authorList>
    </citation>
    <scope>NUCLEOTIDE SEQUENCE [LARGE SCALE GENOMIC DNA]</scope>
    <source>
        <strain evidence="2 3">ZQ420</strain>
    </source>
</reference>
<proteinExistence type="predicted"/>
<organism evidence="2 3">
    <name type="scientific">Pararhodobacter zhoushanensis</name>
    <dbReference type="NCBI Taxonomy" id="2479545"/>
    <lineage>
        <taxon>Bacteria</taxon>
        <taxon>Pseudomonadati</taxon>
        <taxon>Pseudomonadota</taxon>
        <taxon>Alphaproteobacteria</taxon>
        <taxon>Rhodobacterales</taxon>
        <taxon>Paracoccaceae</taxon>
        <taxon>Pararhodobacter</taxon>
    </lineage>
</organism>
<dbReference type="CDD" id="cd04301">
    <property type="entry name" value="NAT_SF"/>
    <property type="match status" value="1"/>
</dbReference>
<dbReference type="SUPFAM" id="SSF55729">
    <property type="entry name" value="Acyl-CoA N-acyltransferases (Nat)"/>
    <property type="match status" value="1"/>
</dbReference>
<dbReference type="Pfam" id="PF13508">
    <property type="entry name" value="Acetyltransf_7"/>
    <property type="match status" value="1"/>
</dbReference>
<dbReference type="Proteomes" id="UP001208938">
    <property type="component" value="Unassembled WGS sequence"/>
</dbReference>
<dbReference type="Gene3D" id="3.40.630.30">
    <property type="match status" value="1"/>
</dbReference>
<evidence type="ECO:0000259" key="1">
    <source>
        <dbReference type="PROSITE" id="PS51186"/>
    </source>
</evidence>
<protein>
    <submittedName>
        <fullName evidence="2">GNAT family N-acetyltransferase</fullName>
    </submittedName>
</protein>
<dbReference type="PROSITE" id="PS51186">
    <property type="entry name" value="GNAT"/>
    <property type="match status" value="1"/>
</dbReference>
<accession>A0ABT3H1X7</accession>
<comment type="caution">
    <text evidence="2">The sequence shown here is derived from an EMBL/GenBank/DDBJ whole genome shotgun (WGS) entry which is preliminary data.</text>
</comment>
<dbReference type="InterPro" id="IPR016181">
    <property type="entry name" value="Acyl_CoA_acyltransferase"/>
</dbReference>
<dbReference type="InterPro" id="IPR000182">
    <property type="entry name" value="GNAT_dom"/>
</dbReference>
<gene>
    <name evidence="2" type="ORF">OKW52_16430</name>
</gene>
<sequence>MFIPDLAPDLTFPRLDPTQANLDFAFAVKRAAMEPHIIKKWAWDEAQQRQIHAEHFAEKPFFAIALKGERIGTVSMQSQVSYVRFGEFYLLPDHQCHGIGARVLDHCLSIADEMDVPVRLEYLRWSPVGSLYSRHGFIEAGRSDLNIFLQRPAKSVRESA</sequence>